<keyword evidence="6" id="KW-1185">Reference proteome</keyword>
<dbReference type="GO" id="GO:0005524">
    <property type="term" value="F:ATP binding"/>
    <property type="evidence" value="ECO:0007669"/>
    <property type="project" value="UniProtKB-KW"/>
</dbReference>
<evidence type="ECO:0000259" key="4">
    <source>
        <dbReference type="Pfam" id="PF00582"/>
    </source>
</evidence>
<sequence>MHVILLATDFSERSDRALRRAVLLALESGASIHLLHVVDDDRPRHIVDRDTLDARTLLDKLAHTLQNVDGVSCNTRVIQADPFAGITTAAKDINPDLLILGPHRRQILKDAFVGTTAERTIRAVGCPVLMVNGPPVGHYKQTLLTTDLSDSAQTALQHFERLGIGMDNGMAILHVFDAPALRLAMVDTLSKESQDAYLQDLSADARRKLANCVSTIGVKRPQQIVRHLETSIAHEILTTAGDTSSDLIVVATQGAHFVARMIMGSVAEQVLQSSSVDVLAIPPNPEKYQ</sequence>
<dbReference type="RefSeq" id="WP_088918733.1">
    <property type="nucleotide sequence ID" value="NZ_CP018632.1"/>
</dbReference>
<evidence type="ECO:0000313" key="5">
    <source>
        <dbReference type="EMBL" id="ASJ73570.1"/>
    </source>
</evidence>
<proteinExistence type="inferred from homology"/>
<evidence type="ECO:0000256" key="2">
    <source>
        <dbReference type="ARBA" id="ARBA00022741"/>
    </source>
</evidence>
<keyword evidence="3" id="KW-0067">ATP-binding</keyword>
<dbReference type="Gene3D" id="3.40.50.620">
    <property type="entry name" value="HUPs"/>
    <property type="match status" value="2"/>
</dbReference>
<evidence type="ECO:0000256" key="1">
    <source>
        <dbReference type="ARBA" id="ARBA00008791"/>
    </source>
</evidence>
<dbReference type="SUPFAM" id="SSF52402">
    <property type="entry name" value="Adenine nucleotide alpha hydrolases-like"/>
    <property type="match status" value="2"/>
</dbReference>
<keyword evidence="2" id="KW-0547">Nucleotide-binding</keyword>
<accession>A0A2Z2NXL9</accession>
<comment type="similarity">
    <text evidence="1">Belongs to the universal stress protein A family.</text>
</comment>
<gene>
    <name evidence="5" type="ORF">IMCC3135_17445</name>
</gene>
<dbReference type="CDD" id="cd00293">
    <property type="entry name" value="USP-like"/>
    <property type="match status" value="2"/>
</dbReference>
<dbReference type="PANTHER" id="PTHR46268">
    <property type="entry name" value="STRESS RESPONSE PROTEIN NHAX"/>
    <property type="match status" value="1"/>
</dbReference>
<protein>
    <recommendedName>
        <fullName evidence="4">UspA domain-containing protein</fullName>
    </recommendedName>
</protein>
<name>A0A2Z2NXL9_9GAMM</name>
<feature type="domain" description="UspA" evidence="4">
    <location>
        <begin position="2"/>
        <end position="131"/>
    </location>
</feature>
<dbReference type="PANTHER" id="PTHR46268:SF27">
    <property type="entry name" value="UNIVERSAL STRESS PROTEIN RV2623"/>
    <property type="match status" value="1"/>
</dbReference>
<dbReference type="AlphaFoldDB" id="A0A2Z2NXL9"/>
<dbReference type="PRINTS" id="PR01438">
    <property type="entry name" value="UNVRSLSTRESS"/>
</dbReference>
<dbReference type="Proteomes" id="UP000250079">
    <property type="component" value="Chromosome"/>
</dbReference>
<dbReference type="InterPro" id="IPR006015">
    <property type="entry name" value="Universal_stress_UspA"/>
</dbReference>
<organism evidence="5 6">
    <name type="scientific">Granulosicoccus antarcticus IMCC3135</name>
    <dbReference type="NCBI Taxonomy" id="1192854"/>
    <lineage>
        <taxon>Bacteria</taxon>
        <taxon>Pseudomonadati</taxon>
        <taxon>Pseudomonadota</taxon>
        <taxon>Gammaproteobacteria</taxon>
        <taxon>Chromatiales</taxon>
        <taxon>Granulosicoccaceae</taxon>
        <taxon>Granulosicoccus</taxon>
    </lineage>
</organism>
<dbReference type="KEGG" id="gai:IMCC3135_17445"/>
<evidence type="ECO:0000313" key="6">
    <source>
        <dbReference type="Proteomes" id="UP000250079"/>
    </source>
</evidence>
<dbReference type="Pfam" id="PF00582">
    <property type="entry name" value="Usp"/>
    <property type="match status" value="2"/>
</dbReference>
<dbReference type="InterPro" id="IPR006016">
    <property type="entry name" value="UspA"/>
</dbReference>
<feature type="domain" description="UspA" evidence="4">
    <location>
        <begin position="139"/>
        <end position="282"/>
    </location>
</feature>
<reference evidence="5 6" key="1">
    <citation type="submission" date="2016-12" db="EMBL/GenBank/DDBJ databases">
        <authorList>
            <person name="Song W.-J."/>
            <person name="Kurnit D.M."/>
        </authorList>
    </citation>
    <scope>NUCLEOTIDE SEQUENCE [LARGE SCALE GENOMIC DNA]</scope>
    <source>
        <strain evidence="5 6">IMCC3135</strain>
    </source>
</reference>
<evidence type="ECO:0000256" key="3">
    <source>
        <dbReference type="ARBA" id="ARBA00022840"/>
    </source>
</evidence>
<dbReference type="EMBL" id="CP018632">
    <property type="protein sequence ID" value="ASJ73570.1"/>
    <property type="molecule type" value="Genomic_DNA"/>
</dbReference>
<dbReference type="OrthoDB" id="5567285at2"/>
<dbReference type="InterPro" id="IPR014729">
    <property type="entry name" value="Rossmann-like_a/b/a_fold"/>
</dbReference>